<accession>A0AAI8VT04</accession>
<dbReference type="EMBL" id="CAUWAG010000016">
    <property type="protein sequence ID" value="CAJ2510531.1"/>
    <property type="molecule type" value="Genomic_DNA"/>
</dbReference>
<dbReference type="PANTHER" id="PTHR43708">
    <property type="entry name" value="CONSERVED EXPRESSED OXIDOREDUCTASE (EUROFUNG)"/>
    <property type="match status" value="1"/>
</dbReference>
<dbReference type="Gene3D" id="3.30.360.10">
    <property type="entry name" value="Dihydrodipicolinate Reductase, domain 2"/>
    <property type="match status" value="1"/>
</dbReference>
<dbReference type="InterPro" id="IPR004104">
    <property type="entry name" value="Gfo/Idh/MocA-like_OxRdtase_C"/>
</dbReference>
<evidence type="ECO:0000313" key="6">
    <source>
        <dbReference type="Proteomes" id="UP001295740"/>
    </source>
</evidence>
<organism evidence="5 6">
    <name type="scientific">Anthostomella pinea</name>
    <dbReference type="NCBI Taxonomy" id="933095"/>
    <lineage>
        <taxon>Eukaryota</taxon>
        <taxon>Fungi</taxon>
        <taxon>Dikarya</taxon>
        <taxon>Ascomycota</taxon>
        <taxon>Pezizomycotina</taxon>
        <taxon>Sordariomycetes</taxon>
        <taxon>Xylariomycetidae</taxon>
        <taxon>Xylariales</taxon>
        <taxon>Xylariaceae</taxon>
        <taxon>Anthostomella</taxon>
    </lineage>
</organism>
<evidence type="ECO:0000259" key="4">
    <source>
        <dbReference type="Pfam" id="PF02894"/>
    </source>
</evidence>
<evidence type="ECO:0000256" key="1">
    <source>
        <dbReference type="ARBA" id="ARBA00010928"/>
    </source>
</evidence>
<gene>
    <name evidence="5" type="ORF">KHLLAP_LOCUS10999</name>
</gene>
<dbReference type="Proteomes" id="UP001295740">
    <property type="component" value="Unassembled WGS sequence"/>
</dbReference>
<evidence type="ECO:0000259" key="3">
    <source>
        <dbReference type="Pfam" id="PF01408"/>
    </source>
</evidence>
<dbReference type="PANTHER" id="PTHR43708:SF5">
    <property type="entry name" value="CONSERVED EXPRESSED OXIDOREDUCTASE (EUROFUNG)-RELATED"/>
    <property type="match status" value="1"/>
</dbReference>
<keyword evidence="6" id="KW-1185">Reference proteome</keyword>
<dbReference type="Pfam" id="PF01408">
    <property type="entry name" value="GFO_IDH_MocA"/>
    <property type="match status" value="1"/>
</dbReference>
<dbReference type="GO" id="GO:0000166">
    <property type="term" value="F:nucleotide binding"/>
    <property type="evidence" value="ECO:0007669"/>
    <property type="project" value="InterPro"/>
</dbReference>
<dbReference type="InterPro" id="IPR051317">
    <property type="entry name" value="Gfo/Idh/MocA_oxidoreduct"/>
</dbReference>
<comment type="similarity">
    <text evidence="1">Belongs to the Gfo/Idh/MocA family.</text>
</comment>
<dbReference type="SUPFAM" id="SSF51735">
    <property type="entry name" value="NAD(P)-binding Rossmann-fold domains"/>
    <property type="match status" value="1"/>
</dbReference>
<dbReference type="Gene3D" id="3.40.50.720">
    <property type="entry name" value="NAD(P)-binding Rossmann-like Domain"/>
    <property type="match status" value="1"/>
</dbReference>
<feature type="domain" description="Gfo/Idh/MocA-like oxidoreductase N-terminal" evidence="3">
    <location>
        <begin position="10"/>
        <end position="128"/>
    </location>
</feature>
<dbReference type="GO" id="GO:0016491">
    <property type="term" value="F:oxidoreductase activity"/>
    <property type="evidence" value="ECO:0007669"/>
    <property type="project" value="UniProtKB-KW"/>
</dbReference>
<feature type="domain" description="Gfo/Idh/MocA-like oxidoreductase C-terminal" evidence="4">
    <location>
        <begin position="142"/>
        <end position="369"/>
    </location>
</feature>
<sequence>MGETSSNKTFNVGVIGYGMSASTFHIPFITSTPSLKLYSILQRKPSDSSSAPRDYPHLKHHTSLESFLADPELDVVVVTTPPETHFAFAQQALQAGKHVFVEKPFVPSSAQADELIKLADEKKRSICVYQNRRWDSDFLTVRKLVTDGLLGRIVEFETHFDRYRAEKPTNWKGSLKMDQGGSALYDLGTHLVDQVYTLFGMPQGVFAKLVSQRDGLCLGPENPDLEPDSVNLQLFYADALIVHVRIGVMSVETKQPRFWIRGTKGSYHKTGLDPQEPQIKSGMKINDAEFGKEGPEWNGSLTTVGQDGKITEESCPNVKPETYSKIYELFAHALQGRCDVPVPASQAKDVLRILEAARESAKTKREVELS</sequence>
<name>A0AAI8VT04_9PEZI</name>
<dbReference type="AlphaFoldDB" id="A0AAI8VT04"/>
<dbReference type="InterPro" id="IPR000683">
    <property type="entry name" value="Gfo/Idh/MocA-like_OxRdtase_N"/>
</dbReference>
<comment type="caution">
    <text evidence="5">The sequence shown here is derived from an EMBL/GenBank/DDBJ whole genome shotgun (WGS) entry which is preliminary data.</text>
</comment>
<proteinExistence type="inferred from homology"/>
<dbReference type="Pfam" id="PF02894">
    <property type="entry name" value="GFO_IDH_MocA_C"/>
    <property type="match status" value="1"/>
</dbReference>
<reference evidence="5" key="1">
    <citation type="submission" date="2023-10" db="EMBL/GenBank/DDBJ databases">
        <authorList>
            <person name="Hackl T."/>
        </authorList>
    </citation>
    <scope>NUCLEOTIDE SEQUENCE</scope>
</reference>
<protein>
    <submittedName>
        <fullName evidence="5">Uu.00g133400.m01.CDS01</fullName>
    </submittedName>
</protein>
<evidence type="ECO:0000256" key="2">
    <source>
        <dbReference type="ARBA" id="ARBA00023002"/>
    </source>
</evidence>
<keyword evidence="2" id="KW-0560">Oxidoreductase</keyword>
<dbReference type="InterPro" id="IPR036291">
    <property type="entry name" value="NAD(P)-bd_dom_sf"/>
</dbReference>
<evidence type="ECO:0000313" key="5">
    <source>
        <dbReference type="EMBL" id="CAJ2510531.1"/>
    </source>
</evidence>